<dbReference type="Gene3D" id="3.40.140.10">
    <property type="entry name" value="Cytidine Deaminase, domain 2"/>
    <property type="match status" value="2"/>
</dbReference>
<dbReference type="AlphaFoldDB" id="A0A0C2GK81"/>
<dbReference type="GO" id="GO:0003824">
    <property type="term" value="F:catalytic activity"/>
    <property type="evidence" value="ECO:0007669"/>
    <property type="project" value="InterPro"/>
</dbReference>
<evidence type="ECO:0000313" key="1">
    <source>
        <dbReference type="EMBL" id="KIH61640.1"/>
    </source>
</evidence>
<dbReference type="SUPFAM" id="SSF53927">
    <property type="entry name" value="Cytidine deaminase-like"/>
    <property type="match status" value="1"/>
</dbReference>
<organism evidence="1 2">
    <name type="scientific">Ancylostoma duodenale</name>
    <dbReference type="NCBI Taxonomy" id="51022"/>
    <lineage>
        <taxon>Eukaryota</taxon>
        <taxon>Metazoa</taxon>
        <taxon>Ecdysozoa</taxon>
        <taxon>Nematoda</taxon>
        <taxon>Chromadorea</taxon>
        <taxon>Rhabditida</taxon>
        <taxon>Rhabditina</taxon>
        <taxon>Rhabditomorpha</taxon>
        <taxon>Strongyloidea</taxon>
        <taxon>Ancylostomatidae</taxon>
        <taxon>Ancylostomatinae</taxon>
        <taxon>Ancylostoma</taxon>
    </lineage>
</organism>
<dbReference type="Proteomes" id="UP000054047">
    <property type="component" value="Unassembled WGS sequence"/>
</dbReference>
<gene>
    <name evidence="1" type="ORF">ANCDUO_08083</name>
</gene>
<keyword evidence="2" id="KW-1185">Reference proteome</keyword>
<name>A0A0C2GK81_9BILA</name>
<dbReference type="EMBL" id="KN729940">
    <property type="protein sequence ID" value="KIH61640.1"/>
    <property type="molecule type" value="Genomic_DNA"/>
</dbReference>
<evidence type="ECO:0000313" key="2">
    <source>
        <dbReference type="Proteomes" id="UP000054047"/>
    </source>
</evidence>
<sequence length="70" mass="7944">PYSKFPVGAALLAEDDSIITGMTELKNPGSPCGMCRQFLIEFGNYKIIPEDFCRYKPMDNLNRIMIGEPW</sequence>
<accession>A0A0C2GK81</accession>
<proteinExistence type="predicted"/>
<dbReference type="CDD" id="cd01283">
    <property type="entry name" value="cytidine_deaminase"/>
    <property type="match status" value="1"/>
</dbReference>
<reference evidence="1 2" key="1">
    <citation type="submission" date="2013-12" db="EMBL/GenBank/DDBJ databases">
        <title>Draft genome of the parsitic nematode Ancylostoma duodenale.</title>
        <authorList>
            <person name="Mitreva M."/>
        </authorList>
    </citation>
    <scope>NUCLEOTIDE SEQUENCE [LARGE SCALE GENOMIC DNA]</scope>
    <source>
        <strain evidence="1 2">Zhejiang</strain>
    </source>
</reference>
<dbReference type="InterPro" id="IPR016193">
    <property type="entry name" value="Cytidine_deaminase-like"/>
</dbReference>
<dbReference type="OrthoDB" id="414540at2759"/>
<protein>
    <recommendedName>
        <fullName evidence="3">Cytidine deaminase</fullName>
    </recommendedName>
</protein>
<feature type="non-terminal residue" evidence="1">
    <location>
        <position position="1"/>
    </location>
</feature>
<evidence type="ECO:0008006" key="3">
    <source>
        <dbReference type="Google" id="ProtNLM"/>
    </source>
</evidence>